<accession>A0AAD9DUC2</accession>
<reference evidence="1" key="1">
    <citation type="submission" date="2023-03" db="EMBL/GenBank/DDBJ databases">
        <title>Electrophorus voltai genome.</title>
        <authorList>
            <person name="Bian C."/>
        </authorList>
    </citation>
    <scope>NUCLEOTIDE SEQUENCE</scope>
    <source>
        <strain evidence="1">CB-2022</strain>
        <tissue evidence="1">Muscle</tissue>
    </source>
</reference>
<dbReference type="Proteomes" id="UP001239994">
    <property type="component" value="Unassembled WGS sequence"/>
</dbReference>
<name>A0AAD9DUC2_9TELE</name>
<sequence>MYGVCGIFMELKDIDEILSSSKFTYESVLPGISCTLLVVLTVFSQKKSASGNKVRTVKKTNKSEVHFLPDFPQGKFCQP</sequence>
<dbReference type="AlphaFoldDB" id="A0AAD9DUC2"/>
<comment type="caution">
    <text evidence="1">The sequence shown here is derived from an EMBL/GenBank/DDBJ whole genome shotgun (WGS) entry which is preliminary data.</text>
</comment>
<evidence type="ECO:0000313" key="2">
    <source>
        <dbReference type="Proteomes" id="UP001239994"/>
    </source>
</evidence>
<keyword evidence="2" id="KW-1185">Reference proteome</keyword>
<protein>
    <submittedName>
        <fullName evidence="1">Uncharacterized protein</fullName>
    </submittedName>
</protein>
<proteinExistence type="predicted"/>
<gene>
    <name evidence="1" type="ORF">P4O66_011479</name>
</gene>
<evidence type="ECO:0000313" key="1">
    <source>
        <dbReference type="EMBL" id="KAK1793069.1"/>
    </source>
</evidence>
<organism evidence="1 2">
    <name type="scientific">Electrophorus voltai</name>
    <dbReference type="NCBI Taxonomy" id="2609070"/>
    <lineage>
        <taxon>Eukaryota</taxon>
        <taxon>Metazoa</taxon>
        <taxon>Chordata</taxon>
        <taxon>Craniata</taxon>
        <taxon>Vertebrata</taxon>
        <taxon>Euteleostomi</taxon>
        <taxon>Actinopterygii</taxon>
        <taxon>Neopterygii</taxon>
        <taxon>Teleostei</taxon>
        <taxon>Ostariophysi</taxon>
        <taxon>Gymnotiformes</taxon>
        <taxon>Gymnotoidei</taxon>
        <taxon>Gymnotidae</taxon>
        <taxon>Electrophorus</taxon>
    </lineage>
</organism>
<dbReference type="EMBL" id="JAROKS010000018">
    <property type="protein sequence ID" value="KAK1793069.1"/>
    <property type="molecule type" value="Genomic_DNA"/>
</dbReference>